<dbReference type="Pfam" id="PF14494">
    <property type="entry name" value="DUF4436"/>
    <property type="match status" value="1"/>
</dbReference>
<evidence type="ECO:0000313" key="2">
    <source>
        <dbReference type="EMBL" id="OYN81126.1"/>
    </source>
</evidence>
<proteinExistence type="predicted"/>
<keyword evidence="1" id="KW-0812">Transmembrane</keyword>
<gene>
    <name evidence="2" type="ORF">CG716_06155</name>
</gene>
<dbReference type="Proteomes" id="UP000216063">
    <property type="component" value="Unassembled WGS sequence"/>
</dbReference>
<feature type="transmembrane region" description="Helical" evidence="1">
    <location>
        <begin position="197"/>
        <end position="221"/>
    </location>
</feature>
<keyword evidence="3" id="KW-1185">Reference proteome</keyword>
<reference evidence="2 3" key="1">
    <citation type="submission" date="2017-07" db="EMBL/GenBank/DDBJ databases">
        <title>The new phylogeny of genus Mycobacterium.</title>
        <authorList>
            <person name="Tortoli E."/>
            <person name="Trovato A."/>
            <person name="Cirillo D.M."/>
        </authorList>
    </citation>
    <scope>NUCLEOTIDE SEQUENCE [LARGE SCALE GENOMIC DNA]</scope>
    <source>
        <strain evidence="2 3">ATCC 33027</strain>
    </source>
</reference>
<dbReference type="RefSeq" id="WP_094477513.1">
    <property type="nucleotide sequence ID" value="NZ_NOZR01000004.1"/>
</dbReference>
<keyword evidence="1" id="KW-1133">Transmembrane helix</keyword>
<feature type="transmembrane region" description="Helical" evidence="1">
    <location>
        <begin position="228"/>
        <end position="250"/>
    </location>
</feature>
<comment type="caution">
    <text evidence="2">The sequence shown here is derived from an EMBL/GenBank/DDBJ whole genome shotgun (WGS) entry which is preliminary data.</text>
</comment>
<accession>A0A255DP38</accession>
<dbReference type="OrthoDB" id="8438075at2"/>
<protein>
    <recommendedName>
        <fullName evidence="4">DUF4436 domain-containing protein</fullName>
    </recommendedName>
</protein>
<sequence>MRRHIRRVRDIGLRRVAIALVALAAVIAASVGGYIASRQSTNDESYFGDWENPNHVEVTVWVTRVDSATQALSVTVMSIFPSGSLADENGNFAQDTTVTTEAIGNWRAEIKAGEPAPDIEQRVTITGSVTDYPFDRYSGHLEVHALNASGGELPVALTVLNTDPFFGITTTKGQTFIANANGGVGVNLGVHRSMPTLVFAVFVMVLMLGLAIGAVVAAFYVLHWRRGLIFPACSMMAAILFALIPLRNAVPGSPPIGSIIDFGSFFIAEAVISISLISSIILGFRHQRSIERAESASETADDVFEELADDAEAKPAP</sequence>
<evidence type="ECO:0000256" key="1">
    <source>
        <dbReference type="SAM" id="Phobius"/>
    </source>
</evidence>
<name>A0A255DP38_9MYCO</name>
<dbReference type="EMBL" id="NOZR01000004">
    <property type="protein sequence ID" value="OYN81126.1"/>
    <property type="molecule type" value="Genomic_DNA"/>
</dbReference>
<keyword evidence="1" id="KW-0472">Membrane</keyword>
<dbReference type="AlphaFoldDB" id="A0A255DP38"/>
<evidence type="ECO:0000313" key="3">
    <source>
        <dbReference type="Proteomes" id="UP000216063"/>
    </source>
</evidence>
<organism evidence="2 3">
    <name type="scientific">Mycolicibacterium sphagni</name>
    <dbReference type="NCBI Taxonomy" id="1786"/>
    <lineage>
        <taxon>Bacteria</taxon>
        <taxon>Bacillati</taxon>
        <taxon>Actinomycetota</taxon>
        <taxon>Actinomycetes</taxon>
        <taxon>Mycobacteriales</taxon>
        <taxon>Mycobacteriaceae</taxon>
        <taxon>Mycolicibacterium</taxon>
    </lineage>
</organism>
<dbReference type="InterPro" id="IPR027948">
    <property type="entry name" value="DUF4436"/>
</dbReference>
<feature type="transmembrane region" description="Helical" evidence="1">
    <location>
        <begin position="262"/>
        <end position="284"/>
    </location>
</feature>
<evidence type="ECO:0008006" key="4">
    <source>
        <dbReference type="Google" id="ProtNLM"/>
    </source>
</evidence>